<accession>A0ABS4IBH5</accession>
<gene>
    <name evidence="1" type="ORF">J2Z65_007108</name>
</gene>
<evidence type="ECO:0008006" key="3">
    <source>
        <dbReference type="Google" id="ProtNLM"/>
    </source>
</evidence>
<dbReference type="Proteomes" id="UP001519344">
    <property type="component" value="Unassembled WGS sequence"/>
</dbReference>
<protein>
    <recommendedName>
        <fullName evidence="3">SLAP domain-containing protein</fullName>
    </recommendedName>
</protein>
<organism evidence="1 2">
    <name type="scientific">Paenibacillus aceris</name>
    <dbReference type="NCBI Taxonomy" id="869555"/>
    <lineage>
        <taxon>Bacteria</taxon>
        <taxon>Bacillati</taxon>
        <taxon>Bacillota</taxon>
        <taxon>Bacilli</taxon>
        <taxon>Bacillales</taxon>
        <taxon>Paenibacillaceae</taxon>
        <taxon>Paenibacillus</taxon>
    </lineage>
</organism>
<keyword evidence="2" id="KW-1185">Reference proteome</keyword>
<name>A0ABS4IBH5_9BACL</name>
<comment type="caution">
    <text evidence="1">The sequence shown here is derived from an EMBL/GenBank/DDBJ whole genome shotgun (WGS) entry which is preliminary data.</text>
</comment>
<evidence type="ECO:0000313" key="1">
    <source>
        <dbReference type="EMBL" id="MBP1967826.1"/>
    </source>
</evidence>
<reference evidence="1 2" key="1">
    <citation type="submission" date="2021-03" db="EMBL/GenBank/DDBJ databases">
        <title>Genomic Encyclopedia of Type Strains, Phase IV (KMG-IV): sequencing the most valuable type-strain genomes for metagenomic binning, comparative biology and taxonomic classification.</title>
        <authorList>
            <person name="Goeker M."/>
        </authorList>
    </citation>
    <scope>NUCLEOTIDE SEQUENCE [LARGE SCALE GENOMIC DNA]</scope>
    <source>
        <strain evidence="1 2">DSM 24950</strain>
    </source>
</reference>
<proteinExistence type="predicted"/>
<dbReference type="RefSeq" id="WP_167064813.1">
    <property type="nucleotide sequence ID" value="NZ_JAAOZR010000038.1"/>
</dbReference>
<evidence type="ECO:0000313" key="2">
    <source>
        <dbReference type="Proteomes" id="UP001519344"/>
    </source>
</evidence>
<sequence>MDVIDNFIGSWTDYAEHILIIKKIDDIEVRVNFYPILGSEPVNRDLLGRTALSINMKGTLQEQGLQIELGEEGLGPTLEIKLTKENNHEFLEPSVVMGLYDDFEDDFGVPWIFPLSYYKKIKID</sequence>
<dbReference type="EMBL" id="JAGGKV010000044">
    <property type="protein sequence ID" value="MBP1967826.1"/>
    <property type="molecule type" value="Genomic_DNA"/>
</dbReference>